<evidence type="ECO:0000256" key="7">
    <source>
        <dbReference type="ARBA" id="ARBA00023065"/>
    </source>
</evidence>
<dbReference type="Proteomes" id="UP001500433">
    <property type="component" value="Unassembled WGS sequence"/>
</dbReference>
<feature type="transmembrane region" description="Helical" evidence="10">
    <location>
        <begin position="230"/>
        <end position="250"/>
    </location>
</feature>
<dbReference type="Pfam" id="PF01554">
    <property type="entry name" value="MatE"/>
    <property type="match status" value="2"/>
</dbReference>
<comment type="caution">
    <text evidence="11">The sequence shown here is derived from an EMBL/GenBank/DDBJ whole genome shotgun (WGS) entry which is preliminary data.</text>
</comment>
<dbReference type="InterPro" id="IPR050222">
    <property type="entry name" value="MATE_MdtK"/>
</dbReference>
<evidence type="ECO:0000256" key="2">
    <source>
        <dbReference type="ARBA" id="ARBA00022448"/>
    </source>
</evidence>
<dbReference type="EMBL" id="BAABJH010000006">
    <property type="protein sequence ID" value="GAA4897943.1"/>
    <property type="molecule type" value="Genomic_DNA"/>
</dbReference>
<feature type="transmembrane region" description="Helical" evidence="10">
    <location>
        <begin position="165"/>
        <end position="183"/>
    </location>
</feature>
<evidence type="ECO:0000313" key="12">
    <source>
        <dbReference type="Proteomes" id="UP001500433"/>
    </source>
</evidence>
<protein>
    <recommendedName>
        <fullName evidence="9">Multidrug-efflux transporter</fullName>
    </recommendedName>
</protein>
<keyword evidence="2" id="KW-0813">Transport</keyword>
<feature type="transmembrane region" description="Helical" evidence="10">
    <location>
        <begin position="355"/>
        <end position="375"/>
    </location>
</feature>
<dbReference type="PIRSF" id="PIRSF006603">
    <property type="entry name" value="DinF"/>
    <property type="match status" value="1"/>
</dbReference>
<dbReference type="NCBIfam" id="TIGR00797">
    <property type="entry name" value="matE"/>
    <property type="match status" value="1"/>
</dbReference>
<evidence type="ECO:0000256" key="1">
    <source>
        <dbReference type="ARBA" id="ARBA00004651"/>
    </source>
</evidence>
<feature type="transmembrane region" description="Helical" evidence="10">
    <location>
        <begin position="423"/>
        <end position="444"/>
    </location>
</feature>
<keyword evidence="5 10" id="KW-0812">Transmembrane</keyword>
<evidence type="ECO:0000256" key="3">
    <source>
        <dbReference type="ARBA" id="ARBA00022449"/>
    </source>
</evidence>
<feature type="transmembrane region" description="Helical" evidence="10">
    <location>
        <begin position="387"/>
        <end position="411"/>
    </location>
</feature>
<feature type="transmembrane region" description="Helical" evidence="10">
    <location>
        <begin position="305"/>
        <end position="334"/>
    </location>
</feature>
<keyword evidence="3" id="KW-0050">Antiport</keyword>
<evidence type="ECO:0000313" key="11">
    <source>
        <dbReference type="EMBL" id="GAA4897943.1"/>
    </source>
</evidence>
<keyword evidence="12" id="KW-1185">Reference proteome</keyword>
<evidence type="ECO:0000256" key="9">
    <source>
        <dbReference type="ARBA" id="ARBA00031636"/>
    </source>
</evidence>
<feature type="transmembrane region" description="Helical" evidence="10">
    <location>
        <begin position="450"/>
        <end position="470"/>
    </location>
</feature>
<dbReference type="CDD" id="cd13139">
    <property type="entry name" value="MATE_like_14"/>
    <property type="match status" value="1"/>
</dbReference>
<keyword evidence="6 10" id="KW-1133">Transmembrane helix</keyword>
<evidence type="ECO:0000256" key="6">
    <source>
        <dbReference type="ARBA" id="ARBA00022989"/>
    </source>
</evidence>
<dbReference type="PANTHER" id="PTHR43298:SF2">
    <property type="entry name" value="FMN_FAD EXPORTER YEEO-RELATED"/>
    <property type="match status" value="1"/>
</dbReference>
<feature type="transmembrane region" description="Helical" evidence="10">
    <location>
        <begin position="92"/>
        <end position="112"/>
    </location>
</feature>
<name>A0ABP9FE58_9FLAO</name>
<feature type="transmembrane region" description="Helical" evidence="10">
    <location>
        <begin position="46"/>
        <end position="72"/>
    </location>
</feature>
<accession>A0ABP9FE58</accession>
<comment type="subcellular location">
    <subcellularLocation>
        <location evidence="1">Cell membrane</location>
        <topology evidence="1">Multi-pass membrane protein</topology>
    </subcellularLocation>
</comment>
<evidence type="ECO:0000256" key="10">
    <source>
        <dbReference type="SAM" id="Phobius"/>
    </source>
</evidence>
<keyword evidence="8 10" id="KW-0472">Membrane</keyword>
<organism evidence="11 12">
    <name type="scientific">Flaviramulus aquimarinus</name>
    <dbReference type="NCBI Taxonomy" id="1170456"/>
    <lineage>
        <taxon>Bacteria</taxon>
        <taxon>Pseudomonadati</taxon>
        <taxon>Bacteroidota</taxon>
        <taxon>Flavobacteriia</taxon>
        <taxon>Flavobacteriales</taxon>
        <taxon>Flavobacteriaceae</taxon>
        <taxon>Flaviramulus</taxon>
    </lineage>
</organism>
<sequence>MHLAMFYINHFTMQSNKISLKQFIQYFKIAVTGKEQEFTSGSIRRAVFMLSIPMILEMLMESIFALVDIMYVSQVSVNAVATIGLTESVITLVYAVAIGLSMAATAIVARRVGEKDLKGASNAAVQVIFLGVFVAAIISVIGIIYPKEILGLMGGEPDLIAEGYGYTQVLLGGNITIMLLFLINAIFRGAGDASVAMWTLILSNGLNIILDPMFIFGFGPIPAFGVEGAAIATTIGRGTAVIFQLGILFFGFSKIKIAVKDLVLQVGVMLNLIKVSLGGIGQFLIGTSSWVFLMRIMSEFGSEVLAGYTIAIRVMMFTMMPAWGMSNAAATLVGQNLGAKKPERAEQSVWKTGKYSAIFMGLVSIIYLVFAPQIIVLFNNTPDVVKYGSLCLRVIAAGYIFYGYAMVVINAFNGAGDTKTPTYINFVCFWLLQLPFAYLMAITLDFGPAGVFWAITLAEVLIAIIAIIWFKRGYWKKVEV</sequence>
<feature type="transmembrane region" description="Helical" evidence="10">
    <location>
        <begin position="195"/>
        <end position="218"/>
    </location>
</feature>
<dbReference type="InterPro" id="IPR048279">
    <property type="entry name" value="MdtK-like"/>
</dbReference>
<keyword evidence="4" id="KW-1003">Cell membrane</keyword>
<proteinExistence type="predicted"/>
<dbReference type="InterPro" id="IPR002528">
    <property type="entry name" value="MATE_fam"/>
</dbReference>
<gene>
    <name evidence="11" type="ORF">GCM10023311_23400</name>
</gene>
<feature type="transmembrane region" description="Helical" evidence="10">
    <location>
        <begin position="124"/>
        <end position="145"/>
    </location>
</feature>
<dbReference type="PANTHER" id="PTHR43298">
    <property type="entry name" value="MULTIDRUG RESISTANCE PROTEIN NORM-RELATED"/>
    <property type="match status" value="1"/>
</dbReference>
<reference evidence="12" key="1">
    <citation type="journal article" date="2019" name="Int. J. Syst. Evol. Microbiol.">
        <title>The Global Catalogue of Microorganisms (GCM) 10K type strain sequencing project: providing services to taxonomists for standard genome sequencing and annotation.</title>
        <authorList>
            <consortium name="The Broad Institute Genomics Platform"/>
            <consortium name="The Broad Institute Genome Sequencing Center for Infectious Disease"/>
            <person name="Wu L."/>
            <person name="Ma J."/>
        </authorList>
    </citation>
    <scope>NUCLEOTIDE SEQUENCE [LARGE SCALE GENOMIC DNA]</scope>
    <source>
        <strain evidence="12">JCM 18274</strain>
    </source>
</reference>
<evidence type="ECO:0000256" key="4">
    <source>
        <dbReference type="ARBA" id="ARBA00022475"/>
    </source>
</evidence>
<keyword evidence="7" id="KW-0406">Ion transport</keyword>
<evidence type="ECO:0000256" key="5">
    <source>
        <dbReference type="ARBA" id="ARBA00022692"/>
    </source>
</evidence>
<evidence type="ECO:0000256" key="8">
    <source>
        <dbReference type="ARBA" id="ARBA00023136"/>
    </source>
</evidence>